<organism evidence="3 4">
    <name type="scientific">Deinandra increscens subsp. villosa</name>
    <dbReference type="NCBI Taxonomy" id="3103831"/>
    <lineage>
        <taxon>Eukaryota</taxon>
        <taxon>Viridiplantae</taxon>
        <taxon>Streptophyta</taxon>
        <taxon>Embryophyta</taxon>
        <taxon>Tracheophyta</taxon>
        <taxon>Spermatophyta</taxon>
        <taxon>Magnoliopsida</taxon>
        <taxon>eudicotyledons</taxon>
        <taxon>Gunneridae</taxon>
        <taxon>Pentapetalae</taxon>
        <taxon>asterids</taxon>
        <taxon>campanulids</taxon>
        <taxon>Asterales</taxon>
        <taxon>Asteraceae</taxon>
        <taxon>Asteroideae</taxon>
        <taxon>Heliantheae alliance</taxon>
        <taxon>Madieae</taxon>
        <taxon>Madiinae</taxon>
        <taxon>Deinandra</taxon>
    </lineage>
</organism>
<proteinExistence type="inferred from homology"/>
<dbReference type="GO" id="GO:0015031">
    <property type="term" value="P:protein transport"/>
    <property type="evidence" value="ECO:0007669"/>
    <property type="project" value="InterPro"/>
</dbReference>
<feature type="region of interest" description="Disordered" evidence="2">
    <location>
        <begin position="245"/>
        <end position="356"/>
    </location>
</feature>
<evidence type="ECO:0000313" key="4">
    <source>
        <dbReference type="Proteomes" id="UP001408789"/>
    </source>
</evidence>
<dbReference type="PANTHER" id="PTHR12161">
    <property type="entry name" value="IST1 FAMILY MEMBER"/>
    <property type="match status" value="1"/>
</dbReference>
<feature type="compositionally biased region" description="Low complexity" evidence="2">
    <location>
        <begin position="261"/>
        <end position="277"/>
    </location>
</feature>
<comment type="similarity">
    <text evidence="1">Belongs to the IST1 family.</text>
</comment>
<dbReference type="AlphaFoldDB" id="A0AAP0CDN4"/>
<feature type="region of interest" description="Disordered" evidence="2">
    <location>
        <begin position="160"/>
        <end position="214"/>
    </location>
</feature>
<feature type="compositionally biased region" description="Basic and acidic residues" evidence="2">
    <location>
        <begin position="344"/>
        <end position="356"/>
    </location>
</feature>
<dbReference type="Gene3D" id="1.20.1260.60">
    <property type="entry name" value="Vacuolar protein sorting-associated protein Ist1"/>
    <property type="match status" value="2"/>
</dbReference>
<reference evidence="3 4" key="1">
    <citation type="submission" date="2024-04" db="EMBL/GenBank/DDBJ databases">
        <title>The reference genome of an endangered Asteraceae, Deinandra increscens subsp. villosa, native to the Central Coast of California.</title>
        <authorList>
            <person name="Guilliams M."/>
            <person name="Hasenstab-Lehman K."/>
            <person name="Meyer R."/>
            <person name="Mcevoy S."/>
        </authorList>
    </citation>
    <scope>NUCLEOTIDE SEQUENCE [LARGE SCALE GENOMIC DNA]</scope>
    <source>
        <tissue evidence="3">Leaf</tissue>
    </source>
</reference>
<dbReference type="InterPro" id="IPR005061">
    <property type="entry name" value="Ist1"/>
</dbReference>
<evidence type="ECO:0000313" key="3">
    <source>
        <dbReference type="EMBL" id="KAK9054701.1"/>
    </source>
</evidence>
<feature type="compositionally biased region" description="Basic and acidic residues" evidence="2">
    <location>
        <begin position="245"/>
        <end position="255"/>
    </location>
</feature>
<protein>
    <recommendedName>
        <fullName evidence="5">IST1 homolog</fullName>
    </recommendedName>
</protein>
<dbReference type="PANTHER" id="PTHR12161:SF88">
    <property type="entry name" value="REGULATOR OF VPS4 ACTIVITY IN THE MVB PATHWAY PROTEIN"/>
    <property type="match status" value="1"/>
</dbReference>
<dbReference type="InterPro" id="IPR042277">
    <property type="entry name" value="IST1-like"/>
</dbReference>
<sequence>MFDALLKSKFYSRSKSEIKVTLKRIEIIKRKRNAVQKFLRNDVADLLRNGLHSNAYDRVEQLFADQNLSWCYEFVEKSCICIISHLSAMNKQRECPEECKEAISTLIDMGNHLEPYVNKEFVKNLKANIPTKEIKLQMMQEIAMEYDINWDSKVLEQKLYNPPPSVQDQSQYGNGSGRTNESHITHNQNAPETKNQETEKKKTEEPIGHTLKNGLPYNLQAEIEQEEAKTVGNDLPYKSRAEIEAKKEGKHDHGRLSPYWSSNTSTCSETTSTSPDDSASEDTPEGRKLLNIPEERKLGGLRAMGPPYIKPDSSKPAPRSMRVRRPLKPVSGSSHPNNDVSNGENHDLGYDCKDEKGNKMDKVLSGYNRKPLQSPATTRTGSLPCEAVAAGVGVDERKGLARAATYQPESGLGPQGNVRPKVPDYDDFVARLAAFRASS</sequence>
<evidence type="ECO:0008006" key="5">
    <source>
        <dbReference type="Google" id="ProtNLM"/>
    </source>
</evidence>
<keyword evidence="4" id="KW-1185">Reference proteome</keyword>
<evidence type="ECO:0000256" key="2">
    <source>
        <dbReference type="SAM" id="MobiDB-lite"/>
    </source>
</evidence>
<accession>A0AAP0CDN4</accession>
<feature type="compositionally biased region" description="Basic and acidic residues" evidence="2">
    <location>
        <begin position="284"/>
        <end position="298"/>
    </location>
</feature>
<feature type="compositionally biased region" description="Polar residues" evidence="2">
    <location>
        <begin position="166"/>
        <end position="179"/>
    </location>
</feature>
<dbReference type="Proteomes" id="UP001408789">
    <property type="component" value="Unassembled WGS sequence"/>
</dbReference>
<dbReference type="Pfam" id="PF03398">
    <property type="entry name" value="Ist1"/>
    <property type="match status" value="1"/>
</dbReference>
<feature type="compositionally biased region" description="Polar residues" evidence="2">
    <location>
        <begin position="331"/>
        <end position="343"/>
    </location>
</feature>
<name>A0AAP0CDN4_9ASTR</name>
<feature type="compositionally biased region" description="Basic and acidic residues" evidence="2">
    <location>
        <begin position="194"/>
        <end position="207"/>
    </location>
</feature>
<comment type="caution">
    <text evidence="3">The sequence shown here is derived from an EMBL/GenBank/DDBJ whole genome shotgun (WGS) entry which is preliminary data.</text>
</comment>
<dbReference type="EMBL" id="JBCNJP010000025">
    <property type="protein sequence ID" value="KAK9054701.1"/>
    <property type="molecule type" value="Genomic_DNA"/>
</dbReference>
<gene>
    <name evidence="3" type="ORF">SSX86_025780</name>
</gene>
<evidence type="ECO:0000256" key="1">
    <source>
        <dbReference type="ARBA" id="ARBA00005536"/>
    </source>
</evidence>